<dbReference type="Proteomes" id="UP000188532">
    <property type="component" value="Unassembled WGS sequence"/>
</dbReference>
<dbReference type="EMBL" id="MVBN01000013">
    <property type="protein sequence ID" value="OOK64406.1"/>
    <property type="molecule type" value="Genomic_DNA"/>
</dbReference>
<proteinExistence type="predicted"/>
<sequence length="39" mass="4103">MCCHPIRTSPAAVRSALRALLSGSGEYLRAKESPVGDDS</sequence>
<gene>
    <name evidence="1" type="ORF">BZL29_8213</name>
    <name evidence="2" type="ORF">BZL30_4649</name>
</gene>
<name>A0A1V3X560_MYCKA</name>
<dbReference type="Proteomes" id="UP000189229">
    <property type="component" value="Unassembled WGS sequence"/>
</dbReference>
<reference evidence="3 4" key="1">
    <citation type="submission" date="2017-02" db="EMBL/GenBank/DDBJ databases">
        <title>Complete genome sequences of Mycobacterium kansasii strains isolated from rhesus macaques.</title>
        <authorList>
            <person name="Panda A."/>
            <person name="Nagaraj S."/>
            <person name="Zhao X."/>
            <person name="Tettelin H."/>
            <person name="Detolla L.J."/>
        </authorList>
    </citation>
    <scope>NUCLEOTIDE SEQUENCE [LARGE SCALE GENOMIC DNA]</scope>
    <source>
        <strain evidence="1 3">11-3469</strain>
        <strain evidence="2 4">11-3813</strain>
    </source>
</reference>
<accession>A0A1V3X560</accession>
<evidence type="ECO:0000313" key="4">
    <source>
        <dbReference type="Proteomes" id="UP000189229"/>
    </source>
</evidence>
<organism evidence="2 4">
    <name type="scientific">Mycobacterium kansasii</name>
    <dbReference type="NCBI Taxonomy" id="1768"/>
    <lineage>
        <taxon>Bacteria</taxon>
        <taxon>Bacillati</taxon>
        <taxon>Actinomycetota</taxon>
        <taxon>Actinomycetes</taxon>
        <taxon>Mycobacteriales</taxon>
        <taxon>Mycobacteriaceae</taxon>
        <taxon>Mycobacterium</taxon>
    </lineage>
</organism>
<comment type="caution">
    <text evidence="2">The sequence shown here is derived from an EMBL/GenBank/DDBJ whole genome shotgun (WGS) entry which is preliminary data.</text>
</comment>
<dbReference type="AlphaFoldDB" id="A0A1V3X560"/>
<evidence type="ECO:0000313" key="1">
    <source>
        <dbReference type="EMBL" id="OOK64406.1"/>
    </source>
</evidence>
<evidence type="ECO:0000313" key="3">
    <source>
        <dbReference type="Proteomes" id="UP000188532"/>
    </source>
</evidence>
<protein>
    <submittedName>
        <fullName evidence="2">Uncharacterized protein</fullName>
    </submittedName>
</protein>
<evidence type="ECO:0000313" key="2">
    <source>
        <dbReference type="EMBL" id="OOK74275.1"/>
    </source>
</evidence>
<dbReference type="EMBL" id="MVBM01000004">
    <property type="protein sequence ID" value="OOK74275.1"/>
    <property type="molecule type" value="Genomic_DNA"/>
</dbReference>